<feature type="compositionally biased region" description="Basic and acidic residues" evidence="1">
    <location>
        <begin position="362"/>
        <end position="379"/>
    </location>
</feature>
<dbReference type="GO" id="GO:0003755">
    <property type="term" value="F:peptidyl-prolyl cis-trans isomerase activity"/>
    <property type="evidence" value="ECO:0007669"/>
    <property type="project" value="InterPro"/>
</dbReference>
<dbReference type="OrthoDB" id="1766385at2"/>
<keyword evidence="5" id="KW-1185">Reference proteome</keyword>
<dbReference type="EMBL" id="CP030280">
    <property type="protein sequence ID" value="AWY99553.1"/>
    <property type="molecule type" value="Genomic_DNA"/>
</dbReference>
<sequence>MKKLAKKLACAVLAGTMGLSMLAGCGSDKIDGTKPLITGGEETITIGTGNLMLRMNQAQMASYYAMMGGSTAGMWEQDAGNGKTYADTTKESVTDQLKTMVLLKQHAKDYDVTVSEEEKKSIEEAAKAFTEANDKAILEKLAVTQADVEMLLELYTYQNKMYAPMTADVDTNVEDSEAAQSKITYCRVDTGDKQNEDGTTTPLTDEEKKAKKNQAQAVLDKVKAAEDTGAADMDALAKEVDENLSVLDTTFGKDDTLVDEKVKEAVKNLKDGELCGEVVEGENGYYVVRMDSVLDRGATDQEKLSIVNERKQEAYNDLIEDWEKDTKLTVDEKEWKKVTLTDADQYTIKQPEVETEEPVETQVDKDAEDKTKESTETAE</sequence>
<feature type="chain" id="PRO_5038348234" description="PpiC domain-containing protein" evidence="2">
    <location>
        <begin position="24"/>
        <end position="379"/>
    </location>
</feature>
<organism evidence="4 5">
    <name type="scientific">Blautia argi</name>
    <dbReference type="NCBI Taxonomy" id="1912897"/>
    <lineage>
        <taxon>Bacteria</taxon>
        <taxon>Bacillati</taxon>
        <taxon>Bacillota</taxon>
        <taxon>Clostridia</taxon>
        <taxon>Lachnospirales</taxon>
        <taxon>Lachnospiraceae</taxon>
        <taxon>Blautia</taxon>
    </lineage>
</organism>
<dbReference type="InterPro" id="IPR000297">
    <property type="entry name" value="PPIase_PpiC"/>
</dbReference>
<dbReference type="Proteomes" id="UP000250003">
    <property type="component" value="Chromosome"/>
</dbReference>
<dbReference type="Pfam" id="PF13145">
    <property type="entry name" value="Rotamase_2"/>
    <property type="match status" value="1"/>
</dbReference>
<keyword evidence="2" id="KW-0732">Signal</keyword>
<dbReference type="PROSITE" id="PS51257">
    <property type="entry name" value="PROKAR_LIPOPROTEIN"/>
    <property type="match status" value="1"/>
</dbReference>
<dbReference type="InterPro" id="IPR046357">
    <property type="entry name" value="PPIase_dom_sf"/>
</dbReference>
<protein>
    <recommendedName>
        <fullName evidence="3">PpiC domain-containing protein</fullName>
    </recommendedName>
</protein>
<proteinExistence type="predicted"/>
<feature type="region of interest" description="Disordered" evidence="1">
    <location>
        <begin position="346"/>
        <end position="379"/>
    </location>
</feature>
<feature type="domain" description="PpiC" evidence="3">
    <location>
        <begin position="212"/>
        <end position="294"/>
    </location>
</feature>
<evidence type="ECO:0000256" key="1">
    <source>
        <dbReference type="SAM" id="MobiDB-lite"/>
    </source>
</evidence>
<evidence type="ECO:0000313" key="4">
    <source>
        <dbReference type="EMBL" id="AWY99553.1"/>
    </source>
</evidence>
<reference evidence="5" key="1">
    <citation type="submission" date="2018-06" db="EMBL/GenBank/DDBJ databases">
        <title>Description of Blautia argi sp. nov., a new anaerobic isolated from dog feces.</title>
        <authorList>
            <person name="Chang Y.-H."/>
            <person name="Paek J."/>
            <person name="Shin Y."/>
        </authorList>
    </citation>
    <scope>NUCLEOTIDE SEQUENCE [LARGE SCALE GENOMIC DNA]</scope>
    <source>
        <strain evidence="5">KCTC 15426</strain>
    </source>
</reference>
<accession>A0A2Z4UER3</accession>
<dbReference type="KEGG" id="blau:DQQ01_15225"/>
<feature type="signal peptide" evidence="2">
    <location>
        <begin position="1"/>
        <end position="23"/>
    </location>
</feature>
<evidence type="ECO:0000259" key="3">
    <source>
        <dbReference type="Pfam" id="PF13145"/>
    </source>
</evidence>
<dbReference type="AlphaFoldDB" id="A0A2Z4UER3"/>
<gene>
    <name evidence="4" type="ORF">DQQ01_15225</name>
</gene>
<dbReference type="Gene3D" id="3.10.50.40">
    <property type="match status" value="1"/>
</dbReference>
<feature type="region of interest" description="Disordered" evidence="1">
    <location>
        <begin position="190"/>
        <end position="212"/>
    </location>
</feature>
<dbReference type="RefSeq" id="WP_111920990.1">
    <property type="nucleotide sequence ID" value="NZ_CAUWHR010000046.1"/>
</dbReference>
<evidence type="ECO:0000313" key="5">
    <source>
        <dbReference type="Proteomes" id="UP000250003"/>
    </source>
</evidence>
<evidence type="ECO:0000256" key="2">
    <source>
        <dbReference type="SAM" id="SignalP"/>
    </source>
</evidence>
<name>A0A2Z4UER3_9FIRM</name>